<evidence type="ECO:0000313" key="2">
    <source>
        <dbReference type="Proteomes" id="UP000541558"/>
    </source>
</evidence>
<organism evidence="1 2">
    <name type="scientific">Ephemerocybe angulata</name>
    <dbReference type="NCBI Taxonomy" id="980116"/>
    <lineage>
        <taxon>Eukaryota</taxon>
        <taxon>Fungi</taxon>
        <taxon>Dikarya</taxon>
        <taxon>Basidiomycota</taxon>
        <taxon>Agaricomycotina</taxon>
        <taxon>Agaricomycetes</taxon>
        <taxon>Agaricomycetidae</taxon>
        <taxon>Agaricales</taxon>
        <taxon>Agaricineae</taxon>
        <taxon>Psathyrellaceae</taxon>
        <taxon>Ephemerocybe</taxon>
    </lineage>
</organism>
<accession>A0A8H5C3L3</accession>
<sequence length="517" mass="58443">MARDYDISTVQQDTFKDTQLAGKDTVEGDASKDDLPPAGQRVPRELIHEILTSIRPAFDICSPSVLGASVFTSRQNDFAVYLADMKRFLALRLISRIWNAVMIPLIYQEFVIPTRFPVTRPVLYGHIPSVLPTLINSRITNPYGRVHKLVSFLRDDDGIVDTLVDNMKTLVLYDFCHPFSSSEYADETQLMTQIIRKFRNSDIKTLHCYGRETYAFRHPAWLGDTLPNLFSTIRNLSFDAVDRKAISNALVALGSAIRYLEIRNRSRLWDADYESLSEASFHLPSEMPNLEVLRLIHISTTLSEFTKLLSRVGTLQSPGGALSSTLQSLVVTQLFVLNEDPQVGGFYSPLTAAEFSRLLDINGIAENLTFLYIGPGLYSMSDAFNVIWRPEIVTEIVRKCVRLISFSYTSIIDESLVDHLPANLASLALALRPSLSPPSHISSYLDALPMFTDLVRRAVERGHRLEKLTILVMDQLQRNPGFWRMSFDEVRDLLQLGRSELEETCLEAEVELAFDLI</sequence>
<dbReference type="EMBL" id="JAACJK010000070">
    <property type="protein sequence ID" value="KAF5334401.1"/>
    <property type="molecule type" value="Genomic_DNA"/>
</dbReference>
<evidence type="ECO:0000313" key="1">
    <source>
        <dbReference type="EMBL" id="KAF5334401.1"/>
    </source>
</evidence>
<name>A0A8H5C3L3_9AGAR</name>
<comment type="caution">
    <text evidence="1">The sequence shown here is derived from an EMBL/GenBank/DDBJ whole genome shotgun (WGS) entry which is preliminary data.</text>
</comment>
<protein>
    <submittedName>
        <fullName evidence="1">Uncharacterized protein</fullName>
    </submittedName>
</protein>
<keyword evidence="2" id="KW-1185">Reference proteome</keyword>
<reference evidence="1 2" key="1">
    <citation type="journal article" date="2020" name="ISME J.">
        <title>Uncovering the hidden diversity of litter-decomposition mechanisms in mushroom-forming fungi.</title>
        <authorList>
            <person name="Floudas D."/>
            <person name="Bentzer J."/>
            <person name="Ahren D."/>
            <person name="Johansson T."/>
            <person name="Persson P."/>
            <person name="Tunlid A."/>
        </authorList>
    </citation>
    <scope>NUCLEOTIDE SEQUENCE [LARGE SCALE GENOMIC DNA]</scope>
    <source>
        <strain evidence="1 2">CBS 175.51</strain>
    </source>
</reference>
<dbReference type="OrthoDB" id="2961404at2759"/>
<gene>
    <name evidence="1" type="ORF">D9611_013528</name>
</gene>
<dbReference type="AlphaFoldDB" id="A0A8H5C3L3"/>
<dbReference type="Proteomes" id="UP000541558">
    <property type="component" value="Unassembled WGS sequence"/>
</dbReference>
<proteinExistence type="predicted"/>